<evidence type="ECO:0000313" key="6">
    <source>
        <dbReference type="EMBL" id="CAF3760596.1"/>
    </source>
</evidence>
<feature type="region of interest" description="Disordered" evidence="1">
    <location>
        <begin position="125"/>
        <end position="145"/>
    </location>
</feature>
<evidence type="ECO:0000313" key="8">
    <source>
        <dbReference type="Proteomes" id="UP000663882"/>
    </source>
</evidence>
<dbReference type="Proteomes" id="UP000663823">
    <property type="component" value="Unassembled WGS sequence"/>
</dbReference>
<name>A0A814UIY7_9BILA</name>
<evidence type="ECO:0000313" key="4">
    <source>
        <dbReference type="EMBL" id="CAF1504223.1"/>
    </source>
</evidence>
<dbReference type="AlphaFoldDB" id="A0A814UIY7"/>
<dbReference type="EMBL" id="CAJOAX010000226">
    <property type="protein sequence ID" value="CAF3544083.1"/>
    <property type="molecule type" value="Genomic_DNA"/>
</dbReference>
<organism evidence="2 8">
    <name type="scientific">Rotaria sordida</name>
    <dbReference type="NCBI Taxonomy" id="392033"/>
    <lineage>
        <taxon>Eukaryota</taxon>
        <taxon>Metazoa</taxon>
        <taxon>Spiralia</taxon>
        <taxon>Gnathifera</taxon>
        <taxon>Rotifera</taxon>
        <taxon>Eurotatoria</taxon>
        <taxon>Bdelloidea</taxon>
        <taxon>Philodinida</taxon>
        <taxon>Philodinidae</taxon>
        <taxon>Rotaria</taxon>
    </lineage>
</organism>
<dbReference type="Proteomes" id="UP000663870">
    <property type="component" value="Unassembled WGS sequence"/>
</dbReference>
<dbReference type="EMBL" id="CAJNOH010001496">
    <property type="protein sequence ID" value="CAF1223653.1"/>
    <property type="molecule type" value="Genomic_DNA"/>
</dbReference>
<accession>A0A814UIY7</accession>
<evidence type="ECO:0000313" key="7">
    <source>
        <dbReference type="Proteomes" id="UP000663870"/>
    </source>
</evidence>
<dbReference type="Proteomes" id="UP000663854">
    <property type="component" value="Unassembled WGS sequence"/>
</dbReference>
<dbReference type="EMBL" id="CAJOBE010001627">
    <property type="protein sequence ID" value="CAF3760596.1"/>
    <property type="molecule type" value="Genomic_DNA"/>
</dbReference>
<dbReference type="EMBL" id="CAJNOO010001602">
    <property type="protein sequence ID" value="CAF1176122.1"/>
    <property type="molecule type" value="Genomic_DNA"/>
</dbReference>
<evidence type="ECO:0000313" key="2">
    <source>
        <dbReference type="EMBL" id="CAF1176122.1"/>
    </source>
</evidence>
<reference evidence="2" key="1">
    <citation type="submission" date="2021-02" db="EMBL/GenBank/DDBJ databases">
        <authorList>
            <person name="Nowell W R."/>
        </authorList>
    </citation>
    <scope>NUCLEOTIDE SEQUENCE</scope>
</reference>
<sequence>MNVSSHSVVLPVNHHRRFPTTKCSSMVFNASPIAVSNKIRAIQARKTRLTPLSTDHDYTDIRRLNFGYSGGVTSSRTDFSVMTAERLVDRSKDIRLDRISKRHPPHRPSVLSTNVNQQSLLWPGYQASNEGNKQHQIPSNPPTIMSPAVRSYKNKSLPGGKIPDLNRSRNRQLYNDRQSSLTPIERQKKSILKTKSSQIKIHNVPERTNHNDLRTYGTEEDDENILIDEENNENIFIDEDFERYLLAANVKCADWLIKYVFNQTVNEQND</sequence>
<dbReference type="Proteomes" id="UP000663882">
    <property type="component" value="Unassembled WGS sequence"/>
</dbReference>
<keyword evidence="7" id="KW-1185">Reference proteome</keyword>
<gene>
    <name evidence="6" type="ORF">FNK824_LOCUS12777</name>
    <name evidence="4" type="ORF">JXQ802_LOCUS40607</name>
    <name evidence="5" type="ORF">OTI717_LOCUS3954</name>
    <name evidence="3" type="ORF">PYM288_LOCUS26006</name>
    <name evidence="2" type="ORF">RFH988_LOCUS23248</name>
</gene>
<dbReference type="Proteomes" id="UP000663874">
    <property type="component" value="Unassembled WGS sequence"/>
</dbReference>
<protein>
    <submittedName>
        <fullName evidence="2">Uncharacterized protein</fullName>
    </submittedName>
</protein>
<dbReference type="EMBL" id="CAJNOL010002477">
    <property type="protein sequence ID" value="CAF1504223.1"/>
    <property type="molecule type" value="Genomic_DNA"/>
</dbReference>
<proteinExistence type="predicted"/>
<comment type="caution">
    <text evidence="2">The sequence shown here is derived from an EMBL/GenBank/DDBJ whole genome shotgun (WGS) entry which is preliminary data.</text>
</comment>
<evidence type="ECO:0000256" key="1">
    <source>
        <dbReference type="SAM" id="MobiDB-lite"/>
    </source>
</evidence>
<evidence type="ECO:0000313" key="3">
    <source>
        <dbReference type="EMBL" id="CAF1223653.1"/>
    </source>
</evidence>
<feature type="compositionally biased region" description="Polar residues" evidence="1">
    <location>
        <begin position="125"/>
        <end position="138"/>
    </location>
</feature>
<evidence type="ECO:0000313" key="5">
    <source>
        <dbReference type="EMBL" id="CAF3544083.1"/>
    </source>
</evidence>
<dbReference type="OrthoDB" id="10038719at2759"/>